<comment type="similarity">
    <text evidence="3 12">Belongs to the glycosyltransferase 22 family.</text>
</comment>
<feature type="transmembrane region" description="Helical" evidence="12">
    <location>
        <begin position="320"/>
        <end position="339"/>
    </location>
</feature>
<evidence type="ECO:0000313" key="15">
    <source>
        <dbReference type="Proteomes" id="UP001626550"/>
    </source>
</evidence>
<evidence type="ECO:0000256" key="4">
    <source>
        <dbReference type="ARBA" id="ARBA00022676"/>
    </source>
</evidence>
<keyword evidence="8 12" id="KW-1133">Transmembrane helix</keyword>
<feature type="transmembrane region" description="Helical" evidence="12">
    <location>
        <begin position="200"/>
        <end position="222"/>
    </location>
</feature>
<evidence type="ECO:0000256" key="1">
    <source>
        <dbReference type="ARBA" id="ARBA00004477"/>
    </source>
</evidence>
<evidence type="ECO:0000256" key="11">
    <source>
        <dbReference type="ARBA" id="ARBA00048899"/>
    </source>
</evidence>
<name>A0ABD2QGH4_9PLAT</name>
<evidence type="ECO:0000256" key="2">
    <source>
        <dbReference type="ARBA" id="ARBA00004922"/>
    </source>
</evidence>
<dbReference type="PANTHER" id="PTHR22760">
    <property type="entry name" value="GLYCOSYLTRANSFERASE"/>
    <property type="match status" value="1"/>
</dbReference>
<feature type="chain" id="PRO_5044867517" description="Mannosyltransferase" evidence="13">
    <location>
        <begin position="26"/>
        <end position="506"/>
    </location>
</feature>
<protein>
    <recommendedName>
        <fullName evidence="12">Mannosyltransferase</fullName>
        <ecNumber evidence="12">2.4.1.-</ecNumber>
    </recommendedName>
</protein>
<comment type="catalytic activity">
    <reaction evidence="11">
        <text>an alpha-D-Man-(1-&gt;2)-alpha-D-Man-(1-&gt;2)-alpha-D-Man-(1-&gt;3)-[alpha-D-Man-(1-&gt;2)-alpha-D-Man-(1-&gt;3)-alpha-D-Man-(1-&gt;6)]-beta-D-Man-(1-&gt;4)-beta-D-GlcNAc-(1-&gt;4)-alpha-D-GlcNAc-diphospho-di-trans,poly-cis-dolichol + a di-trans,poly-cis-dolichyl beta-D-mannosyl phosphate = an alpha-D-Man-(1-&gt;2)-alpha-D-Man-(1-&gt;2)-alpha-D-Man-(1-&gt;3)-[alpha-D-Man-(1-&gt;2)-alpha-D-Man-(1-&gt;3)-[alpha-D-Man-(1-&gt;6)]-alpha-D-Man-(1-&gt;6)]-beta-D-Man-(1-&gt;4)-beta-D-GlcNAc-(1-&gt;4)-alpha-D-GlcNAc-diphospho-di-trans,poly-cis-dolichol + a di-trans,poly-cis-dolichyl phosphate + H(+)</text>
        <dbReference type="Rhea" id="RHEA:29535"/>
        <dbReference type="Rhea" id="RHEA-COMP:19498"/>
        <dbReference type="Rhea" id="RHEA-COMP:19501"/>
        <dbReference type="Rhea" id="RHEA-COMP:19518"/>
        <dbReference type="Rhea" id="RHEA-COMP:19519"/>
        <dbReference type="ChEBI" id="CHEBI:15378"/>
        <dbReference type="ChEBI" id="CHEBI:57683"/>
        <dbReference type="ChEBI" id="CHEBI:58211"/>
        <dbReference type="ChEBI" id="CHEBI:132517"/>
        <dbReference type="ChEBI" id="CHEBI:132519"/>
        <dbReference type="EC" id="2.4.1.260"/>
    </reaction>
    <physiologicalReaction direction="left-to-right" evidence="11">
        <dbReference type="Rhea" id="RHEA:29536"/>
    </physiologicalReaction>
</comment>
<proteinExistence type="inferred from homology"/>
<sequence length="506" mass="58037">MFFLQILNVLVIAYVILCPFTKVEESFNLQAMHDILYHGLNLSTYDHLEYPGPVPRTFLAPLYLDAIVYPVFYFCSKFISKISVQIALRALLGTLLVRAFGKITMTMDLLKQSATGLRFLAITASQFHLPFYMSRPLPNIFALYLTLNSINAFFRDDEFSFLAFSGFAILVFRSELALFFAPLLLFALYLKTVRISWQTVLFLCVITFHSIALSVLVDSFFWQRVLWPEAEVFHFNVILNKSSQWGTLPFHWYFTNALPKALLLTSSLFLGWLFLRFIGLCNSRIGAQFKRDDNKLAALCLSTILFILGYSFLPHKELRFIIYALPVFNLAAAAFWTFVESKWTFPKHENISLLKVLRSVLLSWCYLHIFINFAASAVFLLASISNYPGGVALRQLNCLSSLNSSSPVHVHISNLAAQTGVSRFLHQHDGWIYNKTEGVEHLFNYLDKSGHFTHIVFDLTAKLTPPSAQQFVELFQVEAFSSIDPFQFKIFYKPVLAVYQRIGWNH</sequence>
<keyword evidence="5" id="KW-0808">Transferase</keyword>
<evidence type="ECO:0000256" key="3">
    <source>
        <dbReference type="ARBA" id="ARBA00007063"/>
    </source>
</evidence>
<comment type="caution">
    <text evidence="14">The sequence shown here is derived from an EMBL/GenBank/DDBJ whole genome shotgun (WGS) entry which is preliminary data.</text>
</comment>
<feature type="signal peptide" evidence="13">
    <location>
        <begin position="1"/>
        <end position="25"/>
    </location>
</feature>
<keyword evidence="7 12" id="KW-0256">Endoplasmic reticulum</keyword>
<evidence type="ECO:0000256" key="6">
    <source>
        <dbReference type="ARBA" id="ARBA00022692"/>
    </source>
</evidence>
<evidence type="ECO:0000256" key="10">
    <source>
        <dbReference type="ARBA" id="ARBA00044721"/>
    </source>
</evidence>
<evidence type="ECO:0000256" key="7">
    <source>
        <dbReference type="ARBA" id="ARBA00022824"/>
    </source>
</evidence>
<keyword evidence="15" id="KW-1185">Reference proteome</keyword>
<organism evidence="14 15">
    <name type="scientific">Cichlidogyrus casuarinus</name>
    <dbReference type="NCBI Taxonomy" id="1844966"/>
    <lineage>
        <taxon>Eukaryota</taxon>
        <taxon>Metazoa</taxon>
        <taxon>Spiralia</taxon>
        <taxon>Lophotrochozoa</taxon>
        <taxon>Platyhelminthes</taxon>
        <taxon>Monogenea</taxon>
        <taxon>Monopisthocotylea</taxon>
        <taxon>Dactylogyridea</taxon>
        <taxon>Ancyrocephalidae</taxon>
        <taxon>Cichlidogyrus</taxon>
    </lineage>
</organism>
<reference evidence="14 15" key="1">
    <citation type="submission" date="2024-11" db="EMBL/GenBank/DDBJ databases">
        <title>Adaptive evolution of stress response genes in parasites aligns with host niche diversity.</title>
        <authorList>
            <person name="Hahn C."/>
            <person name="Resl P."/>
        </authorList>
    </citation>
    <scope>NUCLEOTIDE SEQUENCE [LARGE SCALE GENOMIC DNA]</scope>
    <source>
        <strain evidence="14">EGGRZ-B1_66</strain>
        <tissue evidence="14">Body</tissue>
    </source>
</reference>
<dbReference type="InterPro" id="IPR005599">
    <property type="entry name" value="GPI_mannosylTrfase"/>
</dbReference>
<keyword evidence="4 12" id="KW-0328">Glycosyltransferase</keyword>
<dbReference type="Proteomes" id="UP001626550">
    <property type="component" value="Unassembled WGS sequence"/>
</dbReference>
<feature type="transmembrane region" description="Helical" evidence="12">
    <location>
        <begin position="257"/>
        <end position="275"/>
    </location>
</feature>
<keyword evidence="13" id="KW-0732">Signal</keyword>
<comment type="function">
    <text evidence="10">Mannosyltransferase that operates in the biosynthetic pathway of dolichol-linked oligosaccharides, the glycan precursors employed in protein asparagine (N)-glycosylation. The assembly of dolichol-linked oligosaccharides begins on the cytosolic side of the endoplasmic reticulum membrane and finishes in its lumen. The sequential addition of sugars to dolichol pyrophosphate produces dolichol-linked oligosaccharides containing fourteen sugars, including two GlcNAcs, nine mannoses and three glucoses. Once assembled, the oligosaccharide is transferred from the lipid to nascent proteins by oligosaccharyltransferases. In the lumen of the endoplasmic reticulum, adds the eighth mannose residue in an alpha-1,6 linkage onto Man(7)GlcNAc(2)-PP-dolichol to produce Man(8)GlcNAc(2)-PP-dolichol.</text>
</comment>
<gene>
    <name evidence="14" type="primary">ALG12</name>
    <name evidence="14" type="ORF">Ciccas_002701</name>
</gene>
<dbReference type="EMBL" id="JBJKFK010000221">
    <property type="protein sequence ID" value="KAL3318630.1"/>
    <property type="molecule type" value="Genomic_DNA"/>
</dbReference>
<evidence type="ECO:0000256" key="12">
    <source>
        <dbReference type="RuleBase" id="RU363075"/>
    </source>
</evidence>
<comment type="pathway">
    <text evidence="2">Protein modification; protein glycosylation.</text>
</comment>
<comment type="subcellular location">
    <subcellularLocation>
        <location evidence="1 12">Endoplasmic reticulum membrane</location>
        <topology evidence="1 12">Multi-pass membrane protein</topology>
    </subcellularLocation>
</comment>
<dbReference type="AlphaFoldDB" id="A0ABD2QGH4"/>
<evidence type="ECO:0000256" key="9">
    <source>
        <dbReference type="ARBA" id="ARBA00023136"/>
    </source>
</evidence>
<feature type="transmembrane region" description="Helical" evidence="12">
    <location>
        <begin position="360"/>
        <end position="384"/>
    </location>
</feature>
<evidence type="ECO:0000256" key="5">
    <source>
        <dbReference type="ARBA" id="ARBA00022679"/>
    </source>
</evidence>
<dbReference type="GO" id="GO:0005789">
    <property type="term" value="C:endoplasmic reticulum membrane"/>
    <property type="evidence" value="ECO:0007669"/>
    <property type="project" value="UniProtKB-SubCell"/>
</dbReference>
<keyword evidence="6 12" id="KW-0812">Transmembrane</keyword>
<dbReference type="PANTHER" id="PTHR22760:SF1">
    <property type="entry name" value="DOL-P-MAN:MAN(7)GLCNAC(2)-PP-DOL ALPHA-1,6-MANNOSYLTRANSFERASE"/>
    <property type="match status" value="1"/>
</dbReference>
<evidence type="ECO:0000256" key="13">
    <source>
        <dbReference type="SAM" id="SignalP"/>
    </source>
</evidence>
<evidence type="ECO:0000256" key="8">
    <source>
        <dbReference type="ARBA" id="ARBA00022989"/>
    </source>
</evidence>
<dbReference type="GO" id="GO:0052917">
    <property type="term" value="F:dol-P-Man:Man(7)GlcNAc(2)-PP-Dol alpha-1,6-mannosyltransferase activity"/>
    <property type="evidence" value="ECO:0007669"/>
    <property type="project" value="UniProtKB-EC"/>
</dbReference>
<feature type="transmembrane region" description="Helical" evidence="12">
    <location>
        <begin position="160"/>
        <end position="188"/>
    </location>
</feature>
<dbReference type="EC" id="2.4.1.-" evidence="12"/>
<dbReference type="Pfam" id="PF03901">
    <property type="entry name" value="Glyco_transf_22"/>
    <property type="match status" value="1"/>
</dbReference>
<feature type="transmembrane region" description="Helical" evidence="12">
    <location>
        <begin position="296"/>
        <end position="314"/>
    </location>
</feature>
<keyword evidence="9 12" id="KW-0472">Membrane</keyword>
<evidence type="ECO:0000313" key="14">
    <source>
        <dbReference type="EMBL" id="KAL3318630.1"/>
    </source>
</evidence>
<accession>A0ABD2QGH4</accession>